<dbReference type="Gene3D" id="3.30.360.10">
    <property type="entry name" value="Dihydrodipicolinate Reductase, domain 2"/>
    <property type="match status" value="1"/>
</dbReference>
<accession>A0ABW1IK79</accession>
<feature type="domain" description="Gfo/Idh/MocA-like oxidoreductase N-terminal" evidence="1">
    <location>
        <begin position="4"/>
        <end position="122"/>
    </location>
</feature>
<dbReference type="RefSeq" id="WP_379892268.1">
    <property type="nucleotide sequence ID" value="NZ_CBCSCT010000028.1"/>
</dbReference>
<dbReference type="EMBL" id="JBHSQV010000025">
    <property type="protein sequence ID" value="MFC5985435.1"/>
    <property type="molecule type" value="Genomic_DNA"/>
</dbReference>
<proteinExistence type="predicted"/>
<comment type="caution">
    <text evidence="3">The sequence shown here is derived from an EMBL/GenBank/DDBJ whole genome shotgun (WGS) entry which is preliminary data.</text>
</comment>
<evidence type="ECO:0000313" key="3">
    <source>
        <dbReference type="EMBL" id="MFC5985435.1"/>
    </source>
</evidence>
<dbReference type="InterPro" id="IPR036291">
    <property type="entry name" value="NAD(P)-bd_dom_sf"/>
</dbReference>
<evidence type="ECO:0000259" key="1">
    <source>
        <dbReference type="Pfam" id="PF01408"/>
    </source>
</evidence>
<dbReference type="InterPro" id="IPR051317">
    <property type="entry name" value="Gfo/Idh/MocA_oxidoreduct"/>
</dbReference>
<organism evidence="3 4">
    <name type="scientific">Marinicrinis lubricantis</name>
    <dbReference type="NCBI Taxonomy" id="2086470"/>
    <lineage>
        <taxon>Bacteria</taxon>
        <taxon>Bacillati</taxon>
        <taxon>Bacillota</taxon>
        <taxon>Bacilli</taxon>
        <taxon>Bacillales</taxon>
        <taxon>Paenibacillaceae</taxon>
    </lineage>
</organism>
<dbReference type="Gene3D" id="3.40.50.720">
    <property type="entry name" value="NAD(P)-binding Rossmann-like Domain"/>
    <property type="match status" value="1"/>
</dbReference>
<protein>
    <submittedName>
        <fullName evidence="3">Gfo/Idh/MocA family protein</fullName>
    </submittedName>
</protein>
<sequence>MNPLKVAIIGHGRSGRNIHAQSLEKMKEYFYIAAVADQSEERRLMAERDFGCETVADYRELFGRKDLDLIVNASPSHQHVPISLEFLEQGFHVLCEKPLARKVEDVDRLMAAAKASGKTLAVFQQSRFNPAFVQVRNVIASGVLGRIVQARVAYNGFARRWDWQTLKSMNGGNLLNTGPHPVDQALQLFGTDVTPEVWCRMDQANSFGDAEDYVKLILHGPGKPLVDVEISSCDAYAKDHYVIQGTHGGLRGDFHHLEWTYFRPEESPQQQLEEQPLSTKEGNPAYCSEELTWYKESWDIPENVKDNLFFEMTRTYYEMLYRTISEGQPLEVTMDEIRTQVAVMEQCFAQNPKFQ</sequence>
<name>A0ABW1IK79_9BACL</name>
<dbReference type="InterPro" id="IPR000683">
    <property type="entry name" value="Gfo/Idh/MocA-like_OxRdtase_N"/>
</dbReference>
<reference evidence="4" key="1">
    <citation type="journal article" date="2019" name="Int. J. Syst. Evol. Microbiol.">
        <title>The Global Catalogue of Microorganisms (GCM) 10K type strain sequencing project: providing services to taxonomists for standard genome sequencing and annotation.</title>
        <authorList>
            <consortium name="The Broad Institute Genomics Platform"/>
            <consortium name="The Broad Institute Genome Sequencing Center for Infectious Disease"/>
            <person name="Wu L."/>
            <person name="Ma J."/>
        </authorList>
    </citation>
    <scope>NUCLEOTIDE SEQUENCE [LARGE SCALE GENOMIC DNA]</scope>
    <source>
        <strain evidence="4">CCM 8749</strain>
    </source>
</reference>
<gene>
    <name evidence="3" type="ORF">ACFPXP_03145</name>
</gene>
<dbReference type="Proteomes" id="UP001596250">
    <property type="component" value="Unassembled WGS sequence"/>
</dbReference>
<keyword evidence="4" id="KW-1185">Reference proteome</keyword>
<dbReference type="Pfam" id="PF01408">
    <property type="entry name" value="GFO_IDH_MocA"/>
    <property type="match status" value="1"/>
</dbReference>
<dbReference type="SUPFAM" id="SSF55347">
    <property type="entry name" value="Glyceraldehyde-3-phosphate dehydrogenase-like, C-terminal domain"/>
    <property type="match status" value="1"/>
</dbReference>
<dbReference type="Pfam" id="PF22725">
    <property type="entry name" value="GFO_IDH_MocA_C3"/>
    <property type="match status" value="1"/>
</dbReference>
<dbReference type="PANTHER" id="PTHR43708:SF8">
    <property type="entry name" value="OXIDOREDUCTASE"/>
    <property type="match status" value="1"/>
</dbReference>
<feature type="domain" description="GFO/IDH/MocA-like oxidoreductase" evidence="2">
    <location>
        <begin position="132"/>
        <end position="251"/>
    </location>
</feature>
<dbReference type="PANTHER" id="PTHR43708">
    <property type="entry name" value="CONSERVED EXPRESSED OXIDOREDUCTASE (EUROFUNG)"/>
    <property type="match status" value="1"/>
</dbReference>
<dbReference type="InterPro" id="IPR055170">
    <property type="entry name" value="GFO_IDH_MocA-like_dom"/>
</dbReference>
<evidence type="ECO:0000259" key="2">
    <source>
        <dbReference type="Pfam" id="PF22725"/>
    </source>
</evidence>
<evidence type="ECO:0000313" key="4">
    <source>
        <dbReference type="Proteomes" id="UP001596250"/>
    </source>
</evidence>
<dbReference type="SUPFAM" id="SSF51735">
    <property type="entry name" value="NAD(P)-binding Rossmann-fold domains"/>
    <property type="match status" value="1"/>
</dbReference>